<keyword evidence="3" id="KW-1133">Transmembrane helix</keyword>
<dbReference type="SUPFAM" id="SSF53474">
    <property type="entry name" value="alpha/beta-Hydrolases"/>
    <property type="match status" value="1"/>
</dbReference>
<sequence>MYLYRWVVSIAGLVVNVFMILWKFVPDWMMGWIRWCPTSVEELETSEMKVLSFISRKCHGQFVNVGKLWTLEDHRMWTIKLNADQRSDRLPVVLLHGFGSGVGLWLLNIDSLSSFRPVYAFDMLGFARSSRPTFSTEPFEVERQFVESIEVWRNRVGLNRMVLLGHSLGGYIATSYAMAHPDRIAHLILADPWGFPERPITTSHHYELPMWVKLVATMLRPFNPLAALRVAGPWGPQLVDKFRPDLCQKFNPVVQDKEAIPSYIYHCNAQKPTGEEAFMALTAHFGWAKHPMISRIHQLREDVPITFIYGSRSWVDRQTGFQTKFVRLNSYVDVQVVQGAGHHVYADRPELFNALVQKVCERADIVENRSKQEIETTSVQKQETSVEKDSSDSIDIDSHFDPQLL</sequence>
<feature type="region of interest" description="Disordered" evidence="2">
    <location>
        <begin position="376"/>
        <end position="405"/>
    </location>
</feature>
<dbReference type="Gene3D" id="3.40.50.1820">
    <property type="entry name" value="alpha/beta hydrolase"/>
    <property type="match status" value="1"/>
</dbReference>
<organism evidence="5 6">
    <name type="scientific">Limulus polyphemus</name>
    <name type="common">Atlantic horseshoe crab</name>
    <dbReference type="NCBI Taxonomy" id="6850"/>
    <lineage>
        <taxon>Eukaryota</taxon>
        <taxon>Metazoa</taxon>
        <taxon>Ecdysozoa</taxon>
        <taxon>Arthropoda</taxon>
        <taxon>Chelicerata</taxon>
        <taxon>Merostomata</taxon>
        <taxon>Xiphosura</taxon>
        <taxon>Limulidae</taxon>
        <taxon>Limulus</taxon>
    </lineage>
</organism>
<name>A0ABM1RVG9_LIMPO</name>
<reference evidence="6" key="1">
    <citation type="submission" date="2025-08" db="UniProtKB">
        <authorList>
            <consortium name="RefSeq"/>
        </authorList>
    </citation>
    <scope>IDENTIFICATION</scope>
    <source>
        <tissue evidence="6">Muscle</tissue>
    </source>
</reference>
<keyword evidence="3" id="KW-0472">Membrane</keyword>
<evidence type="ECO:0000259" key="4">
    <source>
        <dbReference type="Pfam" id="PF00561"/>
    </source>
</evidence>
<proteinExistence type="inferred from homology"/>
<feature type="domain" description="AB hydrolase-1" evidence="4">
    <location>
        <begin position="91"/>
        <end position="349"/>
    </location>
</feature>
<dbReference type="GeneID" id="106475599"/>
<dbReference type="PANTHER" id="PTHR42886">
    <property type="entry name" value="RE40534P-RELATED"/>
    <property type="match status" value="1"/>
</dbReference>
<accession>A0ABM1RVG9</accession>
<keyword evidence="5" id="KW-1185">Reference proteome</keyword>
<evidence type="ECO:0000313" key="5">
    <source>
        <dbReference type="Proteomes" id="UP000694941"/>
    </source>
</evidence>
<comment type="similarity">
    <text evidence="1">Belongs to the peptidase S33 family. ABHD4/ABHD5 subfamily.</text>
</comment>
<dbReference type="Proteomes" id="UP000694941">
    <property type="component" value="Unplaced"/>
</dbReference>
<dbReference type="Pfam" id="PF00561">
    <property type="entry name" value="Abhydrolase_1"/>
    <property type="match status" value="1"/>
</dbReference>
<gene>
    <name evidence="6" type="primary">LOC106475599</name>
</gene>
<evidence type="ECO:0000256" key="2">
    <source>
        <dbReference type="SAM" id="MobiDB-lite"/>
    </source>
</evidence>
<dbReference type="InterPro" id="IPR000073">
    <property type="entry name" value="AB_hydrolase_1"/>
</dbReference>
<keyword evidence="3" id="KW-0812">Transmembrane</keyword>
<feature type="transmembrane region" description="Helical" evidence="3">
    <location>
        <begin position="6"/>
        <end position="25"/>
    </location>
</feature>
<dbReference type="RefSeq" id="XP_022235374.1">
    <property type="nucleotide sequence ID" value="XM_022379666.1"/>
</dbReference>
<feature type="compositionally biased region" description="Basic and acidic residues" evidence="2">
    <location>
        <begin position="384"/>
        <end position="405"/>
    </location>
</feature>
<dbReference type="InterPro" id="IPR029058">
    <property type="entry name" value="AB_hydrolase_fold"/>
</dbReference>
<dbReference type="PANTHER" id="PTHR42886:SF29">
    <property type="entry name" value="PUMMELIG, ISOFORM A"/>
    <property type="match status" value="1"/>
</dbReference>
<protein>
    <submittedName>
        <fullName evidence="6">Protein ABHD4-like isoform X2</fullName>
    </submittedName>
</protein>
<dbReference type="PRINTS" id="PR00111">
    <property type="entry name" value="ABHYDROLASE"/>
</dbReference>
<evidence type="ECO:0000256" key="3">
    <source>
        <dbReference type="SAM" id="Phobius"/>
    </source>
</evidence>
<evidence type="ECO:0000313" key="6">
    <source>
        <dbReference type="RefSeq" id="XP_022235374.1"/>
    </source>
</evidence>
<evidence type="ECO:0000256" key="1">
    <source>
        <dbReference type="ARBA" id="ARBA00038097"/>
    </source>
</evidence>